<feature type="compositionally biased region" description="Polar residues" evidence="1">
    <location>
        <begin position="88"/>
        <end position="102"/>
    </location>
</feature>
<proteinExistence type="predicted"/>
<feature type="region of interest" description="Disordered" evidence="1">
    <location>
        <begin position="63"/>
        <end position="102"/>
    </location>
</feature>
<dbReference type="EMBL" id="CAJNNV010032853">
    <property type="protein sequence ID" value="CAE8641217.1"/>
    <property type="molecule type" value="Genomic_DNA"/>
</dbReference>
<sequence>MCLAPPAVHMLNMSPSDFERVRTSALLLRSRKPKCPIGRPAIGNNRSATASISHSHEECFAKSSLSTSPCVGRAGHKQPTNRPKDKNAQQQISRQTNNQNDQ</sequence>
<reference evidence="2" key="1">
    <citation type="submission" date="2021-02" db="EMBL/GenBank/DDBJ databases">
        <authorList>
            <person name="Dougan E. K."/>
            <person name="Rhodes N."/>
            <person name="Thang M."/>
            <person name="Chan C."/>
        </authorList>
    </citation>
    <scope>NUCLEOTIDE SEQUENCE</scope>
</reference>
<keyword evidence="3" id="KW-1185">Reference proteome</keyword>
<gene>
    <name evidence="2" type="ORF">PGLA1383_LOCUS55931</name>
</gene>
<evidence type="ECO:0000256" key="1">
    <source>
        <dbReference type="SAM" id="MobiDB-lite"/>
    </source>
</evidence>
<dbReference type="AlphaFoldDB" id="A0A813HSJ5"/>
<dbReference type="Proteomes" id="UP000654075">
    <property type="component" value="Unassembled WGS sequence"/>
</dbReference>
<name>A0A813HSJ5_POLGL</name>
<evidence type="ECO:0000313" key="3">
    <source>
        <dbReference type="Proteomes" id="UP000654075"/>
    </source>
</evidence>
<comment type="caution">
    <text evidence="2">The sequence shown here is derived from an EMBL/GenBank/DDBJ whole genome shotgun (WGS) entry which is preliminary data.</text>
</comment>
<evidence type="ECO:0000313" key="2">
    <source>
        <dbReference type="EMBL" id="CAE8641217.1"/>
    </source>
</evidence>
<protein>
    <submittedName>
        <fullName evidence="2">Uncharacterized protein</fullName>
    </submittedName>
</protein>
<organism evidence="2 3">
    <name type="scientific">Polarella glacialis</name>
    <name type="common">Dinoflagellate</name>
    <dbReference type="NCBI Taxonomy" id="89957"/>
    <lineage>
        <taxon>Eukaryota</taxon>
        <taxon>Sar</taxon>
        <taxon>Alveolata</taxon>
        <taxon>Dinophyceae</taxon>
        <taxon>Suessiales</taxon>
        <taxon>Suessiaceae</taxon>
        <taxon>Polarella</taxon>
    </lineage>
</organism>
<accession>A0A813HSJ5</accession>